<evidence type="ECO:0000313" key="9">
    <source>
        <dbReference type="Proteomes" id="UP000186104"/>
    </source>
</evidence>
<dbReference type="Pfam" id="PF14659">
    <property type="entry name" value="Phage_int_SAM_3"/>
    <property type="match status" value="1"/>
</dbReference>
<reference evidence="8 9" key="1">
    <citation type="submission" date="2016-06" db="EMBL/GenBank/DDBJ databases">
        <title>Complete genome sequence of a saline-alkali tolerant type strain Dietzia timorensis ID05-A0528T.</title>
        <authorList>
            <person name="Wu X."/>
        </authorList>
    </citation>
    <scope>NUCLEOTIDE SEQUENCE [LARGE SCALE GENOMIC DNA]</scope>
    <source>
        <strain evidence="8 9">ID05-A0528</strain>
    </source>
</reference>
<dbReference type="Pfam" id="PF26003">
    <property type="entry name" value="Integrase_N_phage"/>
    <property type="match status" value="1"/>
</dbReference>
<dbReference type="SUPFAM" id="SSF56349">
    <property type="entry name" value="DNA breaking-rejoining enzymes"/>
    <property type="match status" value="1"/>
</dbReference>
<evidence type="ECO:0000259" key="6">
    <source>
        <dbReference type="PROSITE" id="PS51898"/>
    </source>
</evidence>
<dbReference type="Pfam" id="PF00589">
    <property type="entry name" value="Phage_integrase"/>
    <property type="match status" value="1"/>
</dbReference>
<evidence type="ECO:0000256" key="1">
    <source>
        <dbReference type="ARBA" id="ARBA00008857"/>
    </source>
</evidence>
<accession>A0A173LJ59</accession>
<evidence type="ECO:0000256" key="5">
    <source>
        <dbReference type="PROSITE-ProRule" id="PRU01248"/>
    </source>
</evidence>
<feature type="domain" description="Core-binding (CB)" evidence="7">
    <location>
        <begin position="81"/>
        <end position="170"/>
    </location>
</feature>
<dbReference type="PANTHER" id="PTHR30349">
    <property type="entry name" value="PHAGE INTEGRASE-RELATED"/>
    <property type="match status" value="1"/>
</dbReference>
<proteinExistence type="inferred from homology"/>
<dbReference type="AlphaFoldDB" id="A0A173LJ59"/>
<dbReference type="GO" id="GO:0015074">
    <property type="term" value="P:DNA integration"/>
    <property type="evidence" value="ECO:0007669"/>
    <property type="project" value="UniProtKB-KW"/>
</dbReference>
<evidence type="ECO:0000256" key="3">
    <source>
        <dbReference type="ARBA" id="ARBA00023125"/>
    </source>
</evidence>
<dbReference type="InterPro" id="IPR050090">
    <property type="entry name" value="Tyrosine_recombinase_XerCD"/>
</dbReference>
<sequence length="388" mass="42997">MAGKPGRRGWGYIRKLPSGRYQASYVAPNGRTFYGPRGPFSAKTDAEFWLASERRLIERDEWTSPKERAAAEDERGGASPLTFGQYAAVWIEQRKLKPTTRNLYRSQLEAHILPEFADRPITEIAAPEVRAWYSKLERKPARAAGNGVRTGGTRTARTYALLKTIFGTAVEDGLIESNPARIKGASQVDRRHKIEVLTPAQLDALAAAMPPQYRALVLVAAWAGLRRGEVVALRRRDIEPDGAEIHVHRAASWIRGKATIGTTKSAAGARDVTVPPHLRSVLVAHLAEHVRRGRDALVFPGSGGGLLDEWTLRYHFKAATETIGVPEFRFHDLRHQGAVYAARAGATTKELMSRLGHSTPQMSMRYQHAAQGRDAEIAERMSRMIEGE</sequence>
<dbReference type="GO" id="GO:0003677">
    <property type="term" value="F:DNA binding"/>
    <property type="evidence" value="ECO:0007669"/>
    <property type="project" value="UniProtKB-UniRule"/>
</dbReference>
<dbReference type="InterPro" id="IPR011010">
    <property type="entry name" value="DNA_brk_join_enz"/>
</dbReference>
<dbReference type="Proteomes" id="UP000186104">
    <property type="component" value="Chromosome"/>
</dbReference>
<organism evidence="8 9">
    <name type="scientific">Dietzia timorensis</name>
    <dbReference type="NCBI Taxonomy" id="499555"/>
    <lineage>
        <taxon>Bacteria</taxon>
        <taxon>Bacillati</taxon>
        <taxon>Actinomycetota</taxon>
        <taxon>Actinomycetes</taxon>
        <taxon>Mycobacteriales</taxon>
        <taxon>Dietziaceae</taxon>
        <taxon>Dietzia</taxon>
    </lineage>
</organism>
<dbReference type="PROSITE" id="PS51900">
    <property type="entry name" value="CB"/>
    <property type="match status" value="1"/>
</dbReference>
<dbReference type="PANTHER" id="PTHR30349:SF64">
    <property type="entry name" value="PROPHAGE INTEGRASE INTD-RELATED"/>
    <property type="match status" value="1"/>
</dbReference>
<comment type="similarity">
    <text evidence="1">Belongs to the 'phage' integrase family.</text>
</comment>
<dbReference type="InterPro" id="IPR002104">
    <property type="entry name" value="Integrase_catalytic"/>
</dbReference>
<dbReference type="STRING" id="499555.BJL86_0870"/>
<dbReference type="InterPro" id="IPR010998">
    <property type="entry name" value="Integrase_recombinase_N"/>
</dbReference>
<dbReference type="OrthoDB" id="1822491at2"/>
<dbReference type="InterPro" id="IPR044068">
    <property type="entry name" value="CB"/>
</dbReference>
<keyword evidence="2" id="KW-0229">DNA integration</keyword>
<keyword evidence="4" id="KW-0233">DNA recombination</keyword>
<feature type="domain" description="Tyr recombinase" evidence="6">
    <location>
        <begin position="192"/>
        <end position="379"/>
    </location>
</feature>
<name>A0A173LJ59_9ACTN</name>
<dbReference type="GO" id="GO:0006310">
    <property type="term" value="P:DNA recombination"/>
    <property type="evidence" value="ECO:0007669"/>
    <property type="project" value="UniProtKB-KW"/>
</dbReference>
<dbReference type="InterPro" id="IPR013762">
    <property type="entry name" value="Integrase-like_cat_sf"/>
</dbReference>
<dbReference type="RefSeq" id="WP_067473454.1">
    <property type="nucleotide sequence ID" value="NZ_CP015961.1"/>
</dbReference>
<keyword evidence="9" id="KW-1185">Reference proteome</keyword>
<dbReference type="Gene3D" id="1.10.443.10">
    <property type="entry name" value="Intergrase catalytic core"/>
    <property type="match status" value="1"/>
</dbReference>
<dbReference type="KEGG" id="dtm:BJL86_0870"/>
<keyword evidence="3 5" id="KW-0238">DNA-binding</keyword>
<evidence type="ECO:0000256" key="2">
    <source>
        <dbReference type="ARBA" id="ARBA00022908"/>
    </source>
</evidence>
<dbReference type="Gene3D" id="1.10.150.130">
    <property type="match status" value="1"/>
</dbReference>
<evidence type="ECO:0000259" key="7">
    <source>
        <dbReference type="PROSITE" id="PS51900"/>
    </source>
</evidence>
<evidence type="ECO:0000256" key="4">
    <source>
        <dbReference type="ARBA" id="ARBA00023172"/>
    </source>
</evidence>
<gene>
    <name evidence="8" type="ORF">BJL86_0870</name>
</gene>
<dbReference type="InterPro" id="IPR004107">
    <property type="entry name" value="Integrase_SAM-like_N"/>
</dbReference>
<dbReference type="InterPro" id="IPR058717">
    <property type="entry name" value="Phage_L5_Integrase_N"/>
</dbReference>
<evidence type="ECO:0000313" key="8">
    <source>
        <dbReference type="EMBL" id="ANI91664.1"/>
    </source>
</evidence>
<dbReference type="PROSITE" id="PS51898">
    <property type="entry name" value="TYR_RECOMBINASE"/>
    <property type="match status" value="1"/>
</dbReference>
<dbReference type="CDD" id="cd01189">
    <property type="entry name" value="INT_ICEBs1_C_like"/>
    <property type="match status" value="1"/>
</dbReference>
<dbReference type="EMBL" id="CP015961">
    <property type="protein sequence ID" value="ANI91664.1"/>
    <property type="molecule type" value="Genomic_DNA"/>
</dbReference>
<protein>
    <submittedName>
        <fullName evidence="8">Putative prophage phiRv2 integrase</fullName>
    </submittedName>
</protein>